<feature type="region of interest" description="Disordered" evidence="9">
    <location>
        <begin position="494"/>
        <end position="547"/>
    </location>
</feature>
<feature type="region of interest" description="Disordered" evidence="9">
    <location>
        <begin position="582"/>
        <end position="608"/>
    </location>
</feature>
<evidence type="ECO:0000256" key="5">
    <source>
        <dbReference type="ARBA" id="ARBA00022771"/>
    </source>
</evidence>
<keyword evidence="3" id="KW-0158">Chromosome</keyword>
<dbReference type="SUPFAM" id="SSF56019">
    <property type="entry name" value="The spindle assembly checkpoint protein mad2"/>
    <property type="match status" value="1"/>
</dbReference>
<feature type="region of interest" description="Disordered" evidence="9">
    <location>
        <begin position="856"/>
        <end position="888"/>
    </location>
</feature>
<proteinExistence type="predicted"/>
<dbReference type="InterPro" id="IPR036570">
    <property type="entry name" value="HORMA_dom_sf"/>
</dbReference>
<dbReference type="InterPro" id="IPR019786">
    <property type="entry name" value="Zinc_finger_PHD-type_CS"/>
</dbReference>
<name>A0AAN6GCQ6_9BASI</name>
<accession>A0AAN6GCQ6</accession>
<gene>
    <name evidence="11" type="ORF">OC842_005192</name>
</gene>
<dbReference type="PANTHER" id="PTHR48225:SF7">
    <property type="entry name" value="MEIOSIS-SPECIFIC PROTEIN HOP1"/>
    <property type="match status" value="1"/>
</dbReference>
<dbReference type="GO" id="GO:0005634">
    <property type="term" value="C:nucleus"/>
    <property type="evidence" value="ECO:0007669"/>
    <property type="project" value="UniProtKB-SubCell"/>
</dbReference>
<keyword evidence="8" id="KW-0469">Meiosis</keyword>
<comment type="subcellular location">
    <subcellularLocation>
        <location evidence="2">Chromosome</location>
    </subcellularLocation>
    <subcellularLocation>
        <location evidence="1">Nucleus</location>
    </subcellularLocation>
</comment>
<dbReference type="GO" id="GO:0007130">
    <property type="term" value="P:synaptonemal complex assembly"/>
    <property type="evidence" value="ECO:0007669"/>
    <property type="project" value="TreeGrafter"/>
</dbReference>
<dbReference type="InterPro" id="IPR013083">
    <property type="entry name" value="Znf_RING/FYVE/PHD"/>
</dbReference>
<feature type="compositionally biased region" description="Basic and acidic residues" evidence="9">
    <location>
        <begin position="1075"/>
        <end position="1086"/>
    </location>
</feature>
<dbReference type="PANTHER" id="PTHR48225">
    <property type="entry name" value="HORMA DOMAIN-CONTAINING PROTEIN 1"/>
    <property type="match status" value="1"/>
</dbReference>
<organism evidence="11 12">
    <name type="scientific">Tilletia horrida</name>
    <dbReference type="NCBI Taxonomy" id="155126"/>
    <lineage>
        <taxon>Eukaryota</taxon>
        <taxon>Fungi</taxon>
        <taxon>Dikarya</taxon>
        <taxon>Basidiomycota</taxon>
        <taxon>Ustilaginomycotina</taxon>
        <taxon>Exobasidiomycetes</taxon>
        <taxon>Tilletiales</taxon>
        <taxon>Tilletiaceae</taxon>
        <taxon>Tilletia</taxon>
    </lineage>
</organism>
<feature type="compositionally biased region" description="Polar residues" evidence="9">
    <location>
        <begin position="652"/>
        <end position="662"/>
    </location>
</feature>
<evidence type="ECO:0000256" key="2">
    <source>
        <dbReference type="ARBA" id="ARBA00004286"/>
    </source>
</evidence>
<feature type="compositionally biased region" description="Polar residues" evidence="9">
    <location>
        <begin position="988"/>
        <end position="1003"/>
    </location>
</feature>
<feature type="compositionally biased region" description="Basic and acidic residues" evidence="9">
    <location>
        <begin position="519"/>
        <end position="535"/>
    </location>
</feature>
<dbReference type="EMBL" id="JAPDMQ010000355">
    <property type="protein sequence ID" value="KAK0526432.1"/>
    <property type="molecule type" value="Genomic_DNA"/>
</dbReference>
<evidence type="ECO:0000256" key="4">
    <source>
        <dbReference type="ARBA" id="ARBA00022723"/>
    </source>
</evidence>
<feature type="compositionally biased region" description="Polar residues" evidence="9">
    <location>
        <begin position="585"/>
        <end position="595"/>
    </location>
</feature>
<dbReference type="SUPFAM" id="SSF57903">
    <property type="entry name" value="FYVE/PHD zinc finger"/>
    <property type="match status" value="1"/>
</dbReference>
<keyword evidence="4" id="KW-0479">Metal-binding</keyword>
<feature type="compositionally biased region" description="Polar residues" evidence="9">
    <location>
        <begin position="953"/>
        <end position="976"/>
    </location>
</feature>
<sequence length="1086" mass="115897">MLITAEQSLRTVKTLVETSIGCLMFLRGFFSDQTFRDEQIGADGASGSGLADPATQRMRNDAPLTVKQLKKGVTAESDLIIRLWEDGIQDALEKQYLSSLILGIYLDEDDDNDIVEAYTFNFTYGEVEGSKGKIPLLNLTESMQSVSIYNQAGRLSAGEASTSAGAAVAGTLATPKVRTIIDVRKQVQVLIRALITMSQTFQDLPRKRFLTIRLKYTDDVPLDYEPKGFIGGAPQERLLFSTASIADRPDQMSIGSIATGFHGVNIHLATLAPFLRRAPERPGMSLFDLRRADEDLQMEEAAQRRIIWNAEESADMHRDDVEGGHGHGPTPTSASADAARAGPSESERQKREQRRAFKERLGLEMSTVSEPVGVRLDDGNVAPCPPSAVREAEERQARRERGEVLADDEDLEAPVTFVVKHIKEQTMAVLDPETVNAVLAQSIVSPPGGTGTVTATGTSRITTEPEAHAGASQPAIPADDNEVAYASSDASLHTGNVGAADAPRLADSSSVQAPSSPLAHRDKAGDGTTDRKASHQDAQGAQEDGDVEMNLGEDYSLGSEEVENATDRARRAFDEFSIAEDVHASRSSTGASQTRIEPGAGETATEDSMVVDSSVIHDAEDTRVELGSLPVDSIKSFTPTQTQTQKETATQGRDSIQTSESQLAEGGLAADAHAVAKEPAAESQRSLRPRRSARNEKEIPQETRATENTPQDTQAADTAGDGMDVDQPVESAPKEKDEMGCACDDPVDSGLTMECDCCGKWVHGPCYGYRVTSKRKLPASFECYGCRIGKAELLTEDEKTKMLAELGTLALTRHALDVLYTDGWPGDLNGFAKAIGASLANARTILNKCEAEGFVRRGQEQQPPTQGQAQQQVDGGRQGTSAGLSRSKAKTKAIASKSIAVLKGNAQKHELKKRYFTAGEGVEKGILAPWLDKSSGDAKAASSHAMEEDTSDESLPSSQKGGPSSEGDTGASTKNVLQDKGNVLAAALSSSSQTVVAPLSSTPVRPGLKTIAEEGSSSPLTRSAAAAAAASTSAAAAGGQTKPTTPRSASKRKMSENLDSAEREELARKRRAKTSRPELRIRLGDF</sequence>
<feature type="region of interest" description="Disordered" evidence="9">
    <location>
        <begin position="318"/>
        <end position="361"/>
    </location>
</feature>
<keyword evidence="12" id="KW-1185">Reference proteome</keyword>
<reference evidence="11" key="1">
    <citation type="journal article" date="2023" name="PhytoFront">
        <title>Draft Genome Resources of Seven Strains of Tilletia horrida, Causal Agent of Kernel Smut of Rice.</title>
        <authorList>
            <person name="Khanal S."/>
            <person name="Antony Babu S."/>
            <person name="Zhou X.G."/>
        </authorList>
    </citation>
    <scope>NUCLEOTIDE SEQUENCE</scope>
    <source>
        <strain evidence="11">TX3</strain>
    </source>
</reference>
<feature type="region of interest" description="Disordered" evidence="9">
    <location>
        <begin position="374"/>
        <end position="394"/>
    </location>
</feature>
<protein>
    <recommendedName>
        <fullName evidence="10">HORMA domain-containing protein</fullName>
    </recommendedName>
</protein>
<evidence type="ECO:0000259" key="10">
    <source>
        <dbReference type="PROSITE" id="PS50815"/>
    </source>
</evidence>
<keyword evidence="6" id="KW-0862">Zinc</keyword>
<dbReference type="InterPro" id="IPR051294">
    <property type="entry name" value="HORMA_MeioticProgression"/>
</dbReference>
<feature type="region of interest" description="Disordered" evidence="9">
    <location>
        <begin position="934"/>
        <end position="1086"/>
    </location>
</feature>
<evidence type="ECO:0000256" key="9">
    <source>
        <dbReference type="SAM" id="MobiDB-lite"/>
    </source>
</evidence>
<feature type="region of interest" description="Disordered" evidence="9">
    <location>
        <begin position="624"/>
        <end position="741"/>
    </location>
</feature>
<dbReference type="GO" id="GO:0051598">
    <property type="term" value="P:meiotic recombination checkpoint signaling"/>
    <property type="evidence" value="ECO:0007669"/>
    <property type="project" value="TreeGrafter"/>
</dbReference>
<feature type="compositionally biased region" description="Basic and acidic residues" evidence="9">
    <location>
        <begin position="345"/>
        <end position="361"/>
    </location>
</feature>
<dbReference type="Proteomes" id="UP001176521">
    <property type="component" value="Unassembled WGS sequence"/>
</dbReference>
<feature type="compositionally biased region" description="Polar residues" evidence="9">
    <location>
        <begin position="706"/>
        <end position="716"/>
    </location>
</feature>
<dbReference type="PROSITE" id="PS01359">
    <property type="entry name" value="ZF_PHD_1"/>
    <property type="match status" value="1"/>
</dbReference>
<dbReference type="GO" id="GO:0008270">
    <property type="term" value="F:zinc ion binding"/>
    <property type="evidence" value="ECO:0007669"/>
    <property type="project" value="UniProtKB-KW"/>
</dbReference>
<evidence type="ECO:0000313" key="11">
    <source>
        <dbReference type="EMBL" id="KAK0526432.1"/>
    </source>
</evidence>
<feature type="compositionally biased region" description="Low complexity" evidence="9">
    <location>
        <begin position="1023"/>
        <end position="1037"/>
    </location>
</feature>
<dbReference type="PROSITE" id="PS50815">
    <property type="entry name" value="HORMA"/>
    <property type="match status" value="1"/>
</dbReference>
<evidence type="ECO:0000256" key="3">
    <source>
        <dbReference type="ARBA" id="ARBA00022454"/>
    </source>
</evidence>
<dbReference type="Gene3D" id="3.30.900.10">
    <property type="entry name" value="HORMA domain"/>
    <property type="match status" value="1"/>
</dbReference>
<feature type="compositionally biased region" description="Basic and acidic residues" evidence="9">
    <location>
        <begin position="693"/>
        <end position="705"/>
    </location>
</feature>
<feature type="compositionally biased region" description="Low complexity" evidence="9">
    <location>
        <begin position="860"/>
        <end position="875"/>
    </location>
</feature>
<keyword evidence="5" id="KW-0863">Zinc-finger</keyword>
<dbReference type="InterPro" id="IPR003511">
    <property type="entry name" value="HORMA_dom"/>
</dbReference>
<feature type="domain" description="HORMA" evidence="10">
    <location>
        <begin position="6"/>
        <end position="268"/>
    </location>
</feature>
<evidence type="ECO:0000313" key="12">
    <source>
        <dbReference type="Proteomes" id="UP001176521"/>
    </source>
</evidence>
<dbReference type="Gene3D" id="3.30.40.10">
    <property type="entry name" value="Zinc/RING finger domain, C3HC4 (zinc finger)"/>
    <property type="match status" value="1"/>
</dbReference>
<evidence type="ECO:0000256" key="8">
    <source>
        <dbReference type="ARBA" id="ARBA00023254"/>
    </source>
</evidence>
<evidence type="ECO:0000256" key="7">
    <source>
        <dbReference type="ARBA" id="ARBA00023242"/>
    </source>
</evidence>
<dbReference type="GO" id="GO:0005694">
    <property type="term" value="C:chromosome"/>
    <property type="evidence" value="ECO:0007669"/>
    <property type="project" value="UniProtKB-SubCell"/>
</dbReference>
<dbReference type="InterPro" id="IPR011011">
    <property type="entry name" value="Znf_FYVE_PHD"/>
</dbReference>
<dbReference type="Pfam" id="PF02301">
    <property type="entry name" value="HORMA"/>
    <property type="match status" value="1"/>
</dbReference>
<comment type="caution">
    <text evidence="11">The sequence shown here is derived from an EMBL/GenBank/DDBJ whole genome shotgun (WGS) entry which is preliminary data.</text>
</comment>
<feature type="compositionally biased region" description="Low complexity" evidence="9">
    <location>
        <begin position="638"/>
        <end position="651"/>
    </location>
</feature>
<keyword evidence="7" id="KW-0539">Nucleus</keyword>
<dbReference type="AlphaFoldDB" id="A0AAN6GCQ6"/>
<evidence type="ECO:0000256" key="1">
    <source>
        <dbReference type="ARBA" id="ARBA00004123"/>
    </source>
</evidence>
<feature type="compositionally biased region" description="Basic and acidic residues" evidence="9">
    <location>
        <begin position="1053"/>
        <end position="1067"/>
    </location>
</feature>
<evidence type="ECO:0000256" key="6">
    <source>
        <dbReference type="ARBA" id="ARBA00022833"/>
    </source>
</evidence>